<accession>D1BFB4</accession>
<dbReference type="Proteomes" id="UP000000322">
    <property type="component" value="Chromosome"/>
</dbReference>
<sequence>MIVALVLLGVLLLVAAGWVVATYNGFVSLRNLVQESWRQIDVELNRRHELVPNLVEAVQAYVVHERSVVDAVSAARAQALRQASGPAEQAAQESDLGRALGGLLAVAEAYPELRASAGFVELQRELATTEDRIAAARRFYDANVRALSTRLESFPSGVVGRGFGFQPAEYFALADPAARQVPVVDLGGGTRGAAG</sequence>
<keyword evidence="5" id="KW-0472">Membrane</keyword>
<dbReference type="Gene3D" id="1.20.1440.20">
    <property type="entry name" value="LemA-like domain"/>
    <property type="match status" value="1"/>
</dbReference>
<reference evidence="6 7" key="1">
    <citation type="journal article" date="2009" name="Stand. Genomic Sci.">
        <title>Complete genome sequence of Sanguibacter keddieii type strain (ST-74).</title>
        <authorList>
            <person name="Ivanova N."/>
            <person name="Sikorski J."/>
            <person name="Sims D."/>
            <person name="Brettin T."/>
            <person name="Detter J.C."/>
            <person name="Han C."/>
            <person name="Lapidus A."/>
            <person name="Copeland A."/>
            <person name="Glavina Del Rio T."/>
            <person name="Nolan M."/>
            <person name="Chen F."/>
            <person name="Lucas S."/>
            <person name="Tice H."/>
            <person name="Cheng J.F."/>
            <person name="Bruce D."/>
            <person name="Goodwin L."/>
            <person name="Pitluck S."/>
            <person name="Pati A."/>
            <person name="Mavromatis K."/>
            <person name="Chen A."/>
            <person name="Palaniappan K."/>
            <person name="D'haeseleer P."/>
            <person name="Chain P."/>
            <person name="Bristow J."/>
            <person name="Eisen J.A."/>
            <person name="Markowitz V."/>
            <person name="Hugenholtz P."/>
            <person name="Goker M."/>
            <person name="Pukall R."/>
            <person name="Klenk H.P."/>
            <person name="Kyrpides N.C."/>
        </authorList>
    </citation>
    <scope>NUCLEOTIDE SEQUENCE [LARGE SCALE GENOMIC DNA]</scope>
    <source>
        <strain evidence="7">ATCC 51767 / DSM 10542 / NCFB 3025 / ST-74</strain>
    </source>
</reference>
<evidence type="ECO:0000256" key="5">
    <source>
        <dbReference type="ARBA" id="ARBA00023136"/>
    </source>
</evidence>
<gene>
    <name evidence="6" type="ordered locus">Sked_35290</name>
</gene>
<keyword evidence="7" id="KW-1185">Reference proteome</keyword>
<dbReference type="eggNOG" id="COG1704">
    <property type="taxonomic scope" value="Bacteria"/>
</dbReference>
<comment type="subcellular location">
    <subcellularLocation>
        <location evidence="1">Membrane</location>
        <topology evidence="1">Single-pass membrane protein</topology>
    </subcellularLocation>
</comment>
<dbReference type="InterPro" id="IPR007156">
    <property type="entry name" value="MamQ_LemA"/>
</dbReference>
<proteinExistence type="inferred from homology"/>
<evidence type="ECO:0000256" key="2">
    <source>
        <dbReference type="ARBA" id="ARBA00008854"/>
    </source>
</evidence>
<dbReference type="RefSeq" id="WP_012868485.1">
    <property type="nucleotide sequence ID" value="NC_013521.1"/>
</dbReference>
<comment type="similarity">
    <text evidence="2">Belongs to the LemA family.</text>
</comment>
<evidence type="ECO:0000313" key="7">
    <source>
        <dbReference type="Proteomes" id="UP000000322"/>
    </source>
</evidence>
<dbReference type="HOGENOM" id="CLU_056714_0_1_11"/>
<dbReference type="PANTHER" id="PTHR34478">
    <property type="entry name" value="PROTEIN LEMA"/>
    <property type="match status" value="1"/>
</dbReference>
<dbReference type="InterPro" id="IPR023353">
    <property type="entry name" value="LemA-like_dom_sf"/>
</dbReference>
<protein>
    <submittedName>
        <fullName evidence="6">Uncharacterized conserved protein</fullName>
    </submittedName>
</protein>
<evidence type="ECO:0000256" key="3">
    <source>
        <dbReference type="ARBA" id="ARBA00022692"/>
    </source>
</evidence>
<dbReference type="Pfam" id="PF04011">
    <property type="entry name" value="LemA"/>
    <property type="match status" value="1"/>
</dbReference>
<dbReference type="EMBL" id="CP001819">
    <property type="protein sequence ID" value="ACZ23417.1"/>
    <property type="molecule type" value="Genomic_DNA"/>
</dbReference>
<dbReference type="AlphaFoldDB" id="D1BFB4"/>
<evidence type="ECO:0000256" key="4">
    <source>
        <dbReference type="ARBA" id="ARBA00022989"/>
    </source>
</evidence>
<keyword evidence="4" id="KW-1133">Transmembrane helix</keyword>
<evidence type="ECO:0000256" key="1">
    <source>
        <dbReference type="ARBA" id="ARBA00004167"/>
    </source>
</evidence>
<dbReference type="KEGG" id="ske:Sked_35290"/>
<dbReference type="GO" id="GO:0016020">
    <property type="term" value="C:membrane"/>
    <property type="evidence" value="ECO:0007669"/>
    <property type="project" value="UniProtKB-SubCell"/>
</dbReference>
<dbReference type="SUPFAM" id="SSF140478">
    <property type="entry name" value="LemA-like"/>
    <property type="match status" value="1"/>
</dbReference>
<name>D1BFB4_SANKS</name>
<dbReference type="STRING" id="446469.Sked_35290"/>
<organism evidence="6 7">
    <name type="scientific">Sanguibacter keddieii (strain ATCC 51767 / DSM 10542 / NCFB 3025 / ST-74)</name>
    <dbReference type="NCBI Taxonomy" id="446469"/>
    <lineage>
        <taxon>Bacteria</taxon>
        <taxon>Bacillati</taxon>
        <taxon>Actinomycetota</taxon>
        <taxon>Actinomycetes</taxon>
        <taxon>Micrococcales</taxon>
        <taxon>Sanguibacteraceae</taxon>
        <taxon>Sanguibacter</taxon>
    </lineage>
</organism>
<dbReference type="PANTHER" id="PTHR34478:SF2">
    <property type="entry name" value="MEMBRANE PROTEIN"/>
    <property type="match status" value="1"/>
</dbReference>
<evidence type="ECO:0000313" key="6">
    <source>
        <dbReference type="EMBL" id="ACZ23417.1"/>
    </source>
</evidence>
<keyword evidence="3" id="KW-0812">Transmembrane</keyword>
<dbReference type="OrthoDB" id="9804152at2"/>